<feature type="coiled-coil region" evidence="10">
    <location>
        <begin position="301"/>
        <end position="328"/>
    </location>
</feature>
<dbReference type="PRINTS" id="PR02089">
    <property type="entry name" value="HAUSAUGMINL3"/>
</dbReference>
<dbReference type="InParanoid" id="F7CJR3"/>
<dbReference type="GO" id="GO:0005739">
    <property type="term" value="C:mitochondrion"/>
    <property type="evidence" value="ECO:0007669"/>
    <property type="project" value="Ensembl"/>
</dbReference>
<dbReference type="GO" id="GO:0045171">
    <property type="term" value="C:intercellular bridge"/>
    <property type="evidence" value="ECO:0007669"/>
    <property type="project" value="Ensembl"/>
</dbReference>
<dbReference type="GO" id="GO:1990498">
    <property type="term" value="C:mitotic spindle microtubule"/>
    <property type="evidence" value="ECO:0007669"/>
    <property type="project" value="Ensembl"/>
</dbReference>
<dbReference type="OMA" id="LEWFCGN"/>
<feature type="domain" description="HAUS augmin-like complex subunit 3 N-terminal" evidence="11">
    <location>
        <begin position="29"/>
        <end position="275"/>
    </location>
</feature>
<dbReference type="GO" id="GO:0051225">
    <property type="term" value="P:spindle assembly"/>
    <property type="evidence" value="ECO:0000318"/>
    <property type="project" value="GO_Central"/>
</dbReference>
<dbReference type="GO" id="GO:0005654">
    <property type="term" value="C:nucleoplasm"/>
    <property type="evidence" value="ECO:0007669"/>
    <property type="project" value="Ensembl"/>
</dbReference>
<dbReference type="RefSeq" id="XP_001511522.2">
    <property type="nucleotide sequence ID" value="XM_001511472.5"/>
</dbReference>
<keyword evidence="8" id="KW-0206">Cytoskeleton</keyword>
<dbReference type="GO" id="GO:0070652">
    <property type="term" value="C:HAUS complex"/>
    <property type="evidence" value="ECO:0000318"/>
    <property type="project" value="GO_Central"/>
</dbReference>
<dbReference type="OrthoDB" id="2159690at2759"/>
<dbReference type="GO" id="GO:0036064">
    <property type="term" value="C:ciliary basal body"/>
    <property type="evidence" value="ECO:0007669"/>
    <property type="project" value="Ensembl"/>
</dbReference>
<evidence type="ECO:0000313" key="12">
    <source>
        <dbReference type="Ensembl" id="ENSOANP00000009458.4"/>
    </source>
</evidence>
<comment type="subcellular location">
    <subcellularLocation>
        <location evidence="1">Cytoplasm</location>
        <location evidence="1">Cytoskeleton</location>
        <location evidence="1">Spindle</location>
    </subcellularLocation>
</comment>
<dbReference type="GO" id="GO:0007098">
    <property type="term" value="P:centrosome cycle"/>
    <property type="evidence" value="ECO:0007669"/>
    <property type="project" value="Ensembl"/>
</dbReference>
<name>F7CJR3_ORNAN</name>
<evidence type="ECO:0000256" key="6">
    <source>
        <dbReference type="ARBA" id="ARBA00022776"/>
    </source>
</evidence>
<dbReference type="FunCoup" id="F7CJR3">
    <property type="interactions" value="2001"/>
</dbReference>
<dbReference type="CTD" id="79441"/>
<evidence type="ECO:0000256" key="5">
    <source>
        <dbReference type="ARBA" id="ARBA00022701"/>
    </source>
</evidence>
<accession>F7CJR3</accession>
<protein>
    <submittedName>
        <fullName evidence="12">HAUS augmin like complex subunit 3</fullName>
    </submittedName>
</protein>
<reference evidence="12 13" key="1">
    <citation type="journal article" date="2008" name="Nature">
        <title>Genome analysis of the platypus reveals unique signatures of evolution.</title>
        <authorList>
            <person name="Warren W.C."/>
            <person name="Hillier L.W."/>
            <person name="Marshall Graves J.A."/>
            <person name="Birney E."/>
            <person name="Ponting C.P."/>
            <person name="Grutzner F."/>
            <person name="Belov K."/>
            <person name="Miller W."/>
            <person name="Clarke L."/>
            <person name="Chinwalla A.T."/>
            <person name="Yang S.P."/>
            <person name="Heger A."/>
            <person name="Locke D.P."/>
            <person name="Miethke P."/>
            <person name="Waters P.D."/>
            <person name="Veyrunes F."/>
            <person name="Fulton L."/>
            <person name="Fulton B."/>
            <person name="Graves T."/>
            <person name="Wallis J."/>
            <person name="Puente X.S."/>
            <person name="Lopez-Otin C."/>
            <person name="Ordonez G.R."/>
            <person name="Eichler E.E."/>
            <person name="Chen L."/>
            <person name="Cheng Z."/>
            <person name="Deakin J.E."/>
            <person name="Alsop A."/>
            <person name="Thompson K."/>
            <person name="Kirby P."/>
            <person name="Papenfuss A.T."/>
            <person name="Wakefield M.J."/>
            <person name="Olender T."/>
            <person name="Lancet D."/>
            <person name="Huttley G.A."/>
            <person name="Smit A.F."/>
            <person name="Pask A."/>
            <person name="Temple-Smith P."/>
            <person name="Batzer M.A."/>
            <person name="Walker J.A."/>
            <person name="Konkel M.K."/>
            <person name="Harris R.S."/>
            <person name="Whittington C.M."/>
            <person name="Wong E.S."/>
            <person name="Gemmell N.J."/>
            <person name="Buschiazzo E."/>
            <person name="Vargas Jentzsch I.M."/>
            <person name="Merkel A."/>
            <person name="Schmitz J."/>
            <person name="Zemann A."/>
            <person name="Churakov G."/>
            <person name="Kriegs J.O."/>
            <person name="Brosius J."/>
            <person name="Murchison E.P."/>
            <person name="Sachidanandam R."/>
            <person name="Smith C."/>
            <person name="Hannon G.J."/>
            <person name="Tsend-Ayush E."/>
            <person name="McMillan D."/>
            <person name="Attenborough R."/>
            <person name="Rens W."/>
            <person name="Ferguson-Smith M."/>
            <person name="Lefevre C.M."/>
            <person name="Sharp J.A."/>
            <person name="Nicholas K.R."/>
            <person name="Ray D.A."/>
            <person name="Kube M."/>
            <person name="Reinhardt R."/>
            <person name="Pringle T.H."/>
            <person name="Taylor J."/>
            <person name="Jones R.C."/>
            <person name="Nixon B."/>
            <person name="Dacheux J.L."/>
            <person name="Niwa H."/>
            <person name="Sekita Y."/>
            <person name="Huang X."/>
            <person name="Stark A."/>
            <person name="Kheradpour P."/>
            <person name="Kellis M."/>
            <person name="Flicek P."/>
            <person name="Chen Y."/>
            <person name="Webber C."/>
            <person name="Hardison R."/>
            <person name="Nelson J."/>
            <person name="Hallsworth-Pepin K."/>
            <person name="Delehaunty K."/>
            <person name="Markovic C."/>
            <person name="Minx P."/>
            <person name="Feng Y."/>
            <person name="Kremitzki C."/>
            <person name="Mitreva M."/>
            <person name="Glasscock J."/>
            <person name="Wylie T."/>
            <person name="Wohldmann P."/>
            <person name="Thiru P."/>
            <person name="Nhan M.N."/>
            <person name="Pohl C.S."/>
            <person name="Smith S.M."/>
            <person name="Hou S."/>
            <person name="Nefedov M."/>
            <person name="de Jong P.J."/>
            <person name="Renfree M.B."/>
            <person name="Mardis E.R."/>
            <person name="Wilson R.K."/>
        </authorList>
    </citation>
    <scope>NUCLEOTIDE SEQUENCE [LARGE SCALE GENOMIC DNA]</scope>
    <source>
        <strain evidence="12 13">Glennie</strain>
    </source>
</reference>
<keyword evidence="13" id="KW-1185">Reference proteome</keyword>
<dbReference type="GO" id="GO:0051301">
    <property type="term" value="P:cell division"/>
    <property type="evidence" value="ECO:0007669"/>
    <property type="project" value="UniProtKB-KW"/>
</dbReference>
<gene>
    <name evidence="12" type="primary">HAUS3</name>
</gene>
<evidence type="ECO:0000256" key="2">
    <source>
        <dbReference type="ARBA" id="ARBA00009645"/>
    </source>
</evidence>
<proteinExistence type="inferred from homology"/>
<dbReference type="GeneID" id="100080652"/>
<evidence type="ECO:0000259" key="11">
    <source>
        <dbReference type="Pfam" id="PF14932"/>
    </source>
</evidence>
<evidence type="ECO:0000256" key="4">
    <source>
        <dbReference type="ARBA" id="ARBA00022618"/>
    </source>
</evidence>
<dbReference type="GO" id="GO:0072686">
    <property type="term" value="C:mitotic spindle"/>
    <property type="evidence" value="ECO:0000318"/>
    <property type="project" value="GO_Central"/>
</dbReference>
<reference evidence="12" key="3">
    <citation type="submission" date="2025-09" db="UniProtKB">
        <authorList>
            <consortium name="Ensembl"/>
        </authorList>
    </citation>
    <scope>IDENTIFICATION</scope>
    <source>
        <strain evidence="12">Glennie</strain>
    </source>
</reference>
<evidence type="ECO:0000256" key="3">
    <source>
        <dbReference type="ARBA" id="ARBA00022490"/>
    </source>
</evidence>
<keyword evidence="6" id="KW-0498">Mitosis</keyword>
<evidence type="ECO:0000256" key="10">
    <source>
        <dbReference type="SAM" id="Coils"/>
    </source>
</evidence>
<dbReference type="eggNOG" id="ENOG502R4I5">
    <property type="taxonomic scope" value="Eukaryota"/>
</dbReference>
<dbReference type="AlphaFoldDB" id="F7CJR3"/>
<sequence>MNCGNKFVETLHKIGYPEADALNGEDFDWLFEMGEDKSFLEWFCENVSDQHVLSEKELQAFEALQKSGQSILEDQGLDEVLKTCKTSALQTSDVEEVELVKLEKELQALQKLKSLKLQRRNKLQLLASANSHRSLRLSVKEEETSRHMKETQAHLSSASSKISNELQRLVEGVKELMSFFSFSGEGTSPPVFLCQLALENYMSQQEQSTAALTSYTRKQFFQGICEVVENSNEENFQLVDLHTQTVQGDSGVGEEMTRLQLAYACAQHQVVWLKARNSSIRSAIQWAEDNLHTLSSKTFVKEHLEAKISDLNDEISKLEGQISQINSKTLPDLIKEDTQFLNMPVVKGDFDLQITRQDYYASRQDLVCSQLIKQKASFELLQLAFEIESRKHRDIHRQLESLVQELRQSNAALSQRSEMLADTSLSQYPKPRSTIDSKDIATQRLYQLLEGENKKQQLFRTYEGLEGVARKLKQDVSSVQDEFTVSAREQALFLAKLNSGVEMLCEPLYGGGNQLLLSSPELTEQFHQVEAQLNKLNHLLMDVLADVKAKRRILETDKLQQMERHLYIYFFQDEEHLTDVVKSLEHQSRIKSIGLEG</sequence>
<evidence type="ECO:0000256" key="8">
    <source>
        <dbReference type="ARBA" id="ARBA00023212"/>
    </source>
</evidence>
<comment type="similarity">
    <text evidence="2">Belongs to the HAUS3 family.</text>
</comment>
<dbReference type="GO" id="GO:0031023">
    <property type="term" value="P:microtubule organizing center organization"/>
    <property type="evidence" value="ECO:0000318"/>
    <property type="project" value="GO_Central"/>
</dbReference>
<dbReference type="InterPro" id="IPR026206">
    <property type="entry name" value="HAUS3"/>
</dbReference>
<evidence type="ECO:0000313" key="13">
    <source>
        <dbReference type="Proteomes" id="UP000002279"/>
    </source>
</evidence>
<keyword evidence="3" id="KW-0963">Cytoplasm</keyword>
<dbReference type="InterPro" id="IPR032733">
    <property type="entry name" value="HAUS3_N"/>
</dbReference>
<keyword evidence="4" id="KW-0132">Cell division</keyword>
<dbReference type="GeneTree" id="ENSGT00390000011904"/>
<dbReference type="STRING" id="9258.ENSOANP00000009458"/>
<dbReference type="PANTHER" id="PTHR19378:SF0">
    <property type="entry name" value="HAUS AUGMIN-LIKE COMPLEX SUBUNIT 3"/>
    <property type="match status" value="1"/>
</dbReference>
<dbReference type="Pfam" id="PF14932">
    <property type="entry name" value="HAUS-augmin3"/>
    <property type="match status" value="1"/>
</dbReference>
<dbReference type="GO" id="GO:0005815">
    <property type="term" value="C:microtubule organizing center"/>
    <property type="evidence" value="ECO:0000318"/>
    <property type="project" value="GO_Central"/>
</dbReference>
<keyword evidence="9" id="KW-0131">Cell cycle</keyword>
<feature type="coiled-coil region" evidence="10">
    <location>
        <begin position="92"/>
        <end position="119"/>
    </location>
</feature>
<keyword evidence="5" id="KW-0493">Microtubule</keyword>
<evidence type="ECO:0000256" key="1">
    <source>
        <dbReference type="ARBA" id="ARBA00004186"/>
    </source>
</evidence>
<dbReference type="Proteomes" id="UP000002279">
    <property type="component" value="Chromosome 14"/>
</dbReference>
<dbReference type="KEGG" id="oaa:100080652"/>
<organism evidence="12 13">
    <name type="scientific">Ornithorhynchus anatinus</name>
    <name type="common">Duckbill platypus</name>
    <dbReference type="NCBI Taxonomy" id="9258"/>
    <lineage>
        <taxon>Eukaryota</taxon>
        <taxon>Metazoa</taxon>
        <taxon>Chordata</taxon>
        <taxon>Craniata</taxon>
        <taxon>Vertebrata</taxon>
        <taxon>Euteleostomi</taxon>
        <taxon>Mammalia</taxon>
        <taxon>Monotremata</taxon>
        <taxon>Ornithorhynchidae</taxon>
        <taxon>Ornithorhynchus</taxon>
    </lineage>
</organism>
<reference evidence="12" key="2">
    <citation type="submission" date="2025-08" db="UniProtKB">
        <authorList>
            <consortium name="Ensembl"/>
        </authorList>
    </citation>
    <scope>IDENTIFICATION</scope>
    <source>
        <strain evidence="12">Glennie</strain>
    </source>
</reference>
<dbReference type="Ensembl" id="ENSOANT00000009460.4">
    <property type="protein sequence ID" value="ENSOANP00000009458.4"/>
    <property type="gene ID" value="ENSOANG00000005940.4"/>
</dbReference>
<dbReference type="HOGENOM" id="CLU_031795_0_0_1"/>
<evidence type="ECO:0000256" key="9">
    <source>
        <dbReference type="ARBA" id="ARBA00023306"/>
    </source>
</evidence>
<dbReference type="GO" id="GO:0005813">
    <property type="term" value="C:centrosome"/>
    <property type="evidence" value="ECO:0007669"/>
    <property type="project" value="Ensembl"/>
</dbReference>
<dbReference type="Bgee" id="ENSOANG00000005940">
    <property type="expression patterns" value="Expressed in ovary and 8 other cell types or tissues"/>
</dbReference>
<evidence type="ECO:0000256" key="7">
    <source>
        <dbReference type="ARBA" id="ARBA00023054"/>
    </source>
</evidence>
<keyword evidence="7 10" id="KW-0175">Coiled coil</keyword>
<dbReference type="PANTHER" id="PTHR19378">
    <property type="entry name" value="GOLGIN- RELATED"/>
    <property type="match status" value="1"/>
</dbReference>